<dbReference type="InterPro" id="IPR025705">
    <property type="entry name" value="Beta_hexosaminidase_sua/sub"/>
</dbReference>
<dbReference type="SUPFAM" id="SSF81296">
    <property type="entry name" value="E set domains"/>
    <property type="match status" value="1"/>
</dbReference>
<dbReference type="Pfam" id="PF03173">
    <property type="entry name" value="CHB_HEX"/>
    <property type="match status" value="1"/>
</dbReference>
<dbReference type="InterPro" id="IPR008965">
    <property type="entry name" value="CBM2/CBM3_carb-bd_dom_sf"/>
</dbReference>
<dbReference type="GO" id="GO:0030203">
    <property type="term" value="P:glycosaminoglycan metabolic process"/>
    <property type="evidence" value="ECO:0007669"/>
    <property type="project" value="TreeGrafter"/>
</dbReference>
<dbReference type="AlphaFoldDB" id="A0A369QRT6"/>
<dbReference type="OrthoDB" id="9763537at2"/>
<dbReference type="CDD" id="cd02847">
    <property type="entry name" value="E_set_Chitobiase_C"/>
    <property type="match status" value="1"/>
</dbReference>
<evidence type="ECO:0000256" key="4">
    <source>
        <dbReference type="ARBA" id="ARBA00022801"/>
    </source>
</evidence>
<evidence type="ECO:0000313" key="11">
    <source>
        <dbReference type="Proteomes" id="UP000253919"/>
    </source>
</evidence>
<dbReference type="InterPro" id="IPR015882">
    <property type="entry name" value="HEX_bac_N"/>
</dbReference>
<dbReference type="SUPFAM" id="SSF55545">
    <property type="entry name" value="beta-N-acetylhexosaminidase-like domain"/>
    <property type="match status" value="1"/>
</dbReference>
<dbReference type="GO" id="GO:0005975">
    <property type="term" value="P:carbohydrate metabolic process"/>
    <property type="evidence" value="ECO:0007669"/>
    <property type="project" value="InterPro"/>
</dbReference>
<evidence type="ECO:0000256" key="7">
    <source>
        <dbReference type="ARBA" id="ARBA00033000"/>
    </source>
</evidence>
<dbReference type="Gene3D" id="2.60.40.10">
    <property type="entry name" value="Immunoglobulins"/>
    <property type="match status" value="1"/>
</dbReference>
<dbReference type="InterPro" id="IPR017853">
    <property type="entry name" value="GH"/>
</dbReference>
<dbReference type="SMART" id="SM01081">
    <property type="entry name" value="CHB_HEX"/>
    <property type="match status" value="1"/>
</dbReference>
<evidence type="ECO:0000256" key="1">
    <source>
        <dbReference type="ARBA" id="ARBA00001231"/>
    </source>
</evidence>
<dbReference type="Pfam" id="PF03174">
    <property type="entry name" value="CHB_HEX_C"/>
    <property type="match status" value="1"/>
</dbReference>
<dbReference type="SUPFAM" id="SSF49384">
    <property type="entry name" value="Carbohydrate-binding domain"/>
    <property type="match status" value="1"/>
</dbReference>
<keyword evidence="4 10" id="KW-0378">Hydrolase</keyword>
<evidence type="ECO:0000256" key="5">
    <source>
        <dbReference type="ARBA" id="ARBA00023295"/>
    </source>
</evidence>
<comment type="similarity">
    <text evidence="2">Belongs to the glycosyl hydrolase 20 family.</text>
</comment>
<dbReference type="PRINTS" id="PR00738">
    <property type="entry name" value="GLHYDRLASE20"/>
</dbReference>
<gene>
    <name evidence="10" type="ORF">AHMF7616_05006</name>
</gene>
<keyword evidence="5 10" id="KW-0326">Glycosidase</keyword>
<evidence type="ECO:0000256" key="6">
    <source>
        <dbReference type="ARBA" id="ARBA00030512"/>
    </source>
</evidence>
<evidence type="ECO:0000313" key="10">
    <source>
        <dbReference type="EMBL" id="RDC66375.1"/>
    </source>
</evidence>
<dbReference type="Gene3D" id="3.20.20.80">
    <property type="entry name" value="Glycosidases"/>
    <property type="match status" value="1"/>
</dbReference>
<evidence type="ECO:0000256" key="2">
    <source>
        <dbReference type="ARBA" id="ARBA00006285"/>
    </source>
</evidence>
<protein>
    <recommendedName>
        <fullName evidence="3">beta-N-acetylhexosaminidase</fullName>
        <ecNumber evidence="3">3.2.1.52</ecNumber>
    </recommendedName>
    <alternativeName>
        <fullName evidence="6">Beta-N-acetylhexosaminidase</fullName>
    </alternativeName>
    <alternativeName>
        <fullName evidence="7">N-acetyl-beta-glucosaminidase</fullName>
    </alternativeName>
</protein>
<comment type="caution">
    <text evidence="10">The sequence shown here is derived from an EMBL/GenBank/DDBJ whole genome shotgun (WGS) entry which is preliminary data.</text>
</comment>
<evidence type="ECO:0000259" key="9">
    <source>
        <dbReference type="SMART" id="SM01081"/>
    </source>
</evidence>
<dbReference type="GO" id="GO:0004563">
    <property type="term" value="F:beta-N-acetylhexosaminidase activity"/>
    <property type="evidence" value="ECO:0007669"/>
    <property type="project" value="UniProtKB-EC"/>
</dbReference>
<keyword evidence="11" id="KW-1185">Reference proteome</keyword>
<dbReference type="PANTHER" id="PTHR22600:SF57">
    <property type="entry name" value="BETA-N-ACETYLHEXOSAMINIDASE"/>
    <property type="match status" value="1"/>
</dbReference>
<comment type="catalytic activity">
    <reaction evidence="1">
        <text>Hydrolysis of terminal non-reducing N-acetyl-D-hexosamine residues in N-acetyl-beta-D-hexosaminides.</text>
        <dbReference type="EC" id="3.2.1.52"/>
    </reaction>
</comment>
<reference evidence="10 11" key="1">
    <citation type="submission" date="2018-04" db="EMBL/GenBank/DDBJ databases">
        <title>Adhaeribacter sp. HMF7616 genome sequencing and assembly.</title>
        <authorList>
            <person name="Kang H."/>
            <person name="Kang J."/>
            <person name="Cha I."/>
            <person name="Kim H."/>
            <person name="Joh K."/>
        </authorList>
    </citation>
    <scope>NUCLEOTIDE SEQUENCE [LARGE SCALE GENOMIC DNA]</scope>
    <source>
        <strain evidence="10 11">HMF7616</strain>
    </source>
</reference>
<accession>A0A369QRT6</accession>
<dbReference type="InterPro" id="IPR004867">
    <property type="entry name" value="CHB_C_dom"/>
</dbReference>
<dbReference type="InterPro" id="IPR012291">
    <property type="entry name" value="CBM2_carb-bd_dom_sf"/>
</dbReference>
<evidence type="ECO:0000256" key="8">
    <source>
        <dbReference type="PIRSR" id="PIRSR625705-1"/>
    </source>
</evidence>
<feature type="active site" description="Proton donor" evidence="8">
    <location>
        <position position="535"/>
    </location>
</feature>
<dbReference type="InterPro" id="IPR029018">
    <property type="entry name" value="Hex-like_dom2"/>
</dbReference>
<sequence length="865" mass="97144">MSTSTNHYFKIFWVALGTIFLNFTLARSQPAALDPQKLVTNWEINENNYQNKAQFLSTLTFTNKSTGALPATGWKIYFNYNRSIIPSSVRGTVNIQHLNGDLFEITPRPDFRIMVTGNSTRISFITGGSALNITDAPSGFYFVQDTNPRQGLAMAPVTVTVPTQAEQSLPGGGNSPTITLATPEAIFQQNKATEDMVATKLPQVFPTPASYRETNTEFILTPDIPIITPADYFPEAEMLANDLAAVFGKKLTFKNTGEGKAIRLIKKEGLGPEAYELRVTPQEIIINATAPAGMFYGMQSLKTMLPGTALDGKLKSVSIKGVEITDSPRFNHRAVMLDVARNFQPKKQVLKILDLMALYKLNVLHFHLNDDEGWRLEIKTLPELTEFGSKRAHTLDSRNNLPPSYGSGPVSTGPPGSGFYTRADFVEILKYARDRNIKVIPEIETPGHARAAIKAMDARYTRLLGAGQREAAEKYLLRDINDKSEYQSVQNWNDNVINVALPSVYNFMETVVDEVREMYKEAGATLQTIHFGGDEVPNGVWVKSPQVQKLMQQDERFTSVDDMWYYYFGKVNEILKTRNLYLSGWEEVAMRKTEIDGQKHYIPNPSLVNENIHVDVWNNVLGSGAEDLPYRLANAGYKVVLSNVTHLYMDMAYNNTFEEPGFYWGSYVDVDKPFRFIPFNYYKNTKTDKFGKLLPRTIFAGKERLTEFGKNNIVGIQGLLWAETIISPERMEYMLLPKLLGLAERAWAPEPDWALEKDSVKSEAQYQQAWSQFANVLGKRELSRLDRYRGGFRYRLPLPGAIVQNGKVTANVQLPGLTIRYTADGTEPTVKSKLYTGPIIETGAIKLRTFDSTGRGGKSVRVVNL</sequence>
<feature type="domain" description="Chitobiase/beta-hexosaminidases N-terminal" evidence="9">
    <location>
        <begin position="36"/>
        <end position="185"/>
    </location>
</feature>
<dbReference type="GO" id="GO:0016020">
    <property type="term" value="C:membrane"/>
    <property type="evidence" value="ECO:0007669"/>
    <property type="project" value="TreeGrafter"/>
</dbReference>
<dbReference type="RefSeq" id="WP_115375247.1">
    <property type="nucleotide sequence ID" value="NZ_QASA01000001.1"/>
</dbReference>
<dbReference type="PANTHER" id="PTHR22600">
    <property type="entry name" value="BETA-HEXOSAMINIDASE"/>
    <property type="match status" value="1"/>
</dbReference>
<dbReference type="InterPro" id="IPR004866">
    <property type="entry name" value="CHB/HEX_N_dom"/>
</dbReference>
<evidence type="ECO:0000256" key="3">
    <source>
        <dbReference type="ARBA" id="ARBA00012663"/>
    </source>
</evidence>
<dbReference type="InterPro" id="IPR015883">
    <property type="entry name" value="Glyco_hydro_20_cat"/>
</dbReference>
<dbReference type="EMBL" id="QASA01000001">
    <property type="protein sequence ID" value="RDC66375.1"/>
    <property type="molecule type" value="Genomic_DNA"/>
</dbReference>
<dbReference type="InterPro" id="IPR014756">
    <property type="entry name" value="Ig_E-set"/>
</dbReference>
<dbReference type="Gene3D" id="2.60.40.290">
    <property type="match status" value="1"/>
</dbReference>
<dbReference type="Pfam" id="PF02838">
    <property type="entry name" value="Glyco_hydro_20b"/>
    <property type="match status" value="1"/>
</dbReference>
<name>A0A369QRT6_9BACT</name>
<dbReference type="SUPFAM" id="SSF51445">
    <property type="entry name" value="(Trans)glycosidases"/>
    <property type="match status" value="1"/>
</dbReference>
<organism evidence="10 11">
    <name type="scientific">Adhaeribacter pallidiroseus</name>
    <dbReference type="NCBI Taxonomy" id="2072847"/>
    <lineage>
        <taxon>Bacteria</taxon>
        <taxon>Pseudomonadati</taxon>
        <taxon>Bacteroidota</taxon>
        <taxon>Cytophagia</taxon>
        <taxon>Cytophagales</taxon>
        <taxon>Hymenobacteraceae</taxon>
        <taxon>Adhaeribacter</taxon>
    </lineage>
</organism>
<dbReference type="GO" id="GO:0030247">
    <property type="term" value="F:polysaccharide binding"/>
    <property type="evidence" value="ECO:0007669"/>
    <property type="project" value="InterPro"/>
</dbReference>
<dbReference type="EC" id="3.2.1.52" evidence="3"/>
<dbReference type="Pfam" id="PF00728">
    <property type="entry name" value="Glyco_hydro_20"/>
    <property type="match status" value="1"/>
</dbReference>
<dbReference type="Gene3D" id="3.30.379.10">
    <property type="entry name" value="Chitobiase/beta-hexosaminidase domain 2-like"/>
    <property type="match status" value="1"/>
</dbReference>
<dbReference type="InterPro" id="IPR013783">
    <property type="entry name" value="Ig-like_fold"/>
</dbReference>
<proteinExistence type="inferred from homology"/>
<dbReference type="Proteomes" id="UP000253919">
    <property type="component" value="Unassembled WGS sequence"/>
</dbReference>